<accession>A0A8I1MB51</accession>
<organism evidence="1 2">
    <name type="scientific">Thalassospira povalilytica</name>
    <dbReference type="NCBI Taxonomy" id="732237"/>
    <lineage>
        <taxon>Bacteria</taxon>
        <taxon>Pseudomonadati</taxon>
        <taxon>Pseudomonadota</taxon>
        <taxon>Alphaproteobacteria</taxon>
        <taxon>Rhodospirillales</taxon>
        <taxon>Thalassospiraceae</taxon>
        <taxon>Thalassospira</taxon>
    </lineage>
</organism>
<reference evidence="1" key="1">
    <citation type="submission" date="2020-12" db="EMBL/GenBank/DDBJ databases">
        <title>Oil enriched cultivation method for isolating marine PHA-producing bacteria.</title>
        <authorList>
            <person name="Zheng W."/>
            <person name="Yu S."/>
            <person name="Huang Y."/>
        </authorList>
    </citation>
    <scope>NUCLEOTIDE SEQUENCE</scope>
    <source>
        <strain evidence="1">SY-2-3</strain>
    </source>
</reference>
<keyword evidence="1" id="KW-0378">Hydrolase</keyword>
<dbReference type="Proteomes" id="UP000664405">
    <property type="component" value="Unassembled WGS sequence"/>
</dbReference>
<evidence type="ECO:0000313" key="1">
    <source>
        <dbReference type="EMBL" id="MBN8198511.1"/>
    </source>
</evidence>
<dbReference type="GO" id="GO:0016787">
    <property type="term" value="F:hydrolase activity"/>
    <property type="evidence" value="ECO:0007669"/>
    <property type="project" value="UniProtKB-KW"/>
</dbReference>
<comment type="caution">
    <text evidence="1">The sequence shown here is derived from an EMBL/GenBank/DDBJ whole genome shotgun (WGS) entry which is preliminary data.</text>
</comment>
<gene>
    <name evidence="1" type="ORF">JF547_18720</name>
</gene>
<protein>
    <submittedName>
        <fullName evidence="1">Nucleotide pyrophosphohydrolase</fullName>
    </submittedName>
</protein>
<dbReference type="SUPFAM" id="SSF101386">
    <property type="entry name" value="all-alpha NTP pyrophosphatases"/>
    <property type="match status" value="1"/>
</dbReference>
<name>A0A8I1MB51_9PROT</name>
<proteinExistence type="predicted"/>
<sequence>MKKHCENNNARTESQQSICAWAEETFGPVTDPKALWDRAMLEMHELGDAIDQRDLSEIGKEAADVMILLYRLMDQFGLELGAQCDEKMAINRSRNWQSKGDGTGSHI</sequence>
<dbReference type="Gene3D" id="1.10.287.1080">
    <property type="entry name" value="MazG-like"/>
    <property type="match status" value="1"/>
</dbReference>
<dbReference type="AlphaFoldDB" id="A0A8I1MB51"/>
<evidence type="ECO:0000313" key="2">
    <source>
        <dbReference type="Proteomes" id="UP000664405"/>
    </source>
</evidence>
<dbReference type="EMBL" id="JAEKJW010000003">
    <property type="protein sequence ID" value="MBN8198511.1"/>
    <property type="molecule type" value="Genomic_DNA"/>
</dbReference>
<dbReference type="RefSeq" id="WP_206928277.1">
    <property type="nucleotide sequence ID" value="NZ_JAEKJW010000003.1"/>
</dbReference>